<dbReference type="Pfam" id="PF13624">
    <property type="entry name" value="SurA_N_3"/>
    <property type="match status" value="1"/>
</dbReference>
<dbReference type="GO" id="GO:0003755">
    <property type="term" value="F:peptidyl-prolyl cis-trans isomerase activity"/>
    <property type="evidence" value="ECO:0007669"/>
    <property type="project" value="InterPro"/>
</dbReference>
<dbReference type="InterPro" id="IPR014274">
    <property type="entry name" value="PPIase_EpsD"/>
</dbReference>
<name>A0A318H9C3_9BURK</name>
<dbReference type="Pfam" id="PF13145">
    <property type="entry name" value="Rotamase_2"/>
    <property type="match status" value="1"/>
</dbReference>
<dbReference type="Gene3D" id="1.10.8.1040">
    <property type="match status" value="1"/>
</dbReference>
<accession>A0A318H9C3</accession>
<dbReference type="Proteomes" id="UP000247811">
    <property type="component" value="Unassembled WGS sequence"/>
</dbReference>
<dbReference type="InterPro" id="IPR027304">
    <property type="entry name" value="Trigger_fact/SurA_dom_sf"/>
</dbReference>
<evidence type="ECO:0000313" key="2">
    <source>
        <dbReference type="EMBL" id="PXW94950.1"/>
    </source>
</evidence>
<evidence type="ECO:0000313" key="3">
    <source>
        <dbReference type="Proteomes" id="UP000247811"/>
    </source>
</evidence>
<organism evidence="2 3">
    <name type="scientific">Sphaerotilus hippei</name>
    <dbReference type="NCBI Taxonomy" id="744406"/>
    <lineage>
        <taxon>Bacteria</taxon>
        <taxon>Pseudomonadati</taxon>
        <taxon>Pseudomonadota</taxon>
        <taxon>Betaproteobacteria</taxon>
        <taxon>Burkholderiales</taxon>
        <taxon>Sphaerotilaceae</taxon>
        <taxon>Sphaerotilus</taxon>
    </lineage>
</organism>
<protein>
    <submittedName>
        <fullName evidence="2">EpsD family peptidyl-prolyl cis-trans isomerase</fullName>
    </submittedName>
</protein>
<dbReference type="EMBL" id="QJJS01000011">
    <property type="protein sequence ID" value="PXW94950.1"/>
    <property type="molecule type" value="Genomic_DNA"/>
</dbReference>
<sequence>MMSVSSQGGVARARQVNLSSSLRLVRGLGLVAAAVALVACGGGKEGGATQVAAKVNKEEISVHQINFVLQRQPNLKPEQAQAASKRVLEGLVDQELAVQQAVEQKLDRDPRTVMAIEAARREILSRAYMDKLTGGVEKPTDAEISQFYASRPALFSQRRVYSLVEFNIEAGGDKAQKEALAAQFNGVKGADALAAQLRAAGVKFAARPSTVPAESVPTALLGKLSTMGEGQAMSNVTPVGINVLVLNAAKSAPVSEAQAKAAITSFLVNDKKRKLAVDEMKRLREAAKIEYLGQFSGGVASANVSASAAEEPASLLPAAAAASEALDATDLQKGLSGLK</sequence>
<evidence type="ECO:0000259" key="1">
    <source>
        <dbReference type="Pfam" id="PF13145"/>
    </source>
</evidence>
<keyword evidence="2" id="KW-0413">Isomerase</keyword>
<dbReference type="AlphaFoldDB" id="A0A318H9C3"/>
<dbReference type="InterPro" id="IPR000297">
    <property type="entry name" value="PPIase_PpiC"/>
</dbReference>
<feature type="domain" description="PpiC" evidence="1">
    <location>
        <begin position="139"/>
        <end position="250"/>
    </location>
</feature>
<reference evidence="2 3" key="1">
    <citation type="submission" date="2018-05" db="EMBL/GenBank/DDBJ databases">
        <title>Genomic Encyclopedia of Type Strains, Phase IV (KMG-IV): sequencing the most valuable type-strain genomes for metagenomic binning, comparative biology and taxonomic classification.</title>
        <authorList>
            <person name="Goeker M."/>
        </authorList>
    </citation>
    <scope>NUCLEOTIDE SEQUENCE [LARGE SCALE GENOMIC DNA]</scope>
    <source>
        <strain evidence="2 3">DSM 566</strain>
    </source>
</reference>
<dbReference type="NCBIfam" id="TIGR02925">
    <property type="entry name" value="cis_trans_EpsD"/>
    <property type="match status" value="1"/>
</dbReference>
<comment type="caution">
    <text evidence="2">The sequence shown here is derived from an EMBL/GenBank/DDBJ whole genome shotgun (WGS) entry which is preliminary data.</text>
</comment>
<dbReference type="SUPFAM" id="SSF109998">
    <property type="entry name" value="Triger factor/SurA peptide-binding domain-like"/>
    <property type="match status" value="1"/>
</dbReference>
<gene>
    <name evidence="2" type="ORF">C7444_11133</name>
</gene>
<keyword evidence="3" id="KW-1185">Reference proteome</keyword>
<proteinExistence type="predicted"/>